<feature type="transmembrane region" description="Helical" evidence="1">
    <location>
        <begin position="32"/>
        <end position="50"/>
    </location>
</feature>
<keyword evidence="1" id="KW-0812">Transmembrane</keyword>
<accession>A0A326U6Q6</accession>
<protein>
    <submittedName>
        <fullName evidence="2">Uncharacterized protein</fullName>
    </submittedName>
</protein>
<reference evidence="2 3" key="1">
    <citation type="submission" date="2018-06" db="EMBL/GenBank/DDBJ databases">
        <title>Genomic Encyclopedia of Archaeal and Bacterial Type Strains, Phase II (KMG-II): from individual species to whole genera.</title>
        <authorList>
            <person name="Goeker M."/>
        </authorList>
    </citation>
    <scope>NUCLEOTIDE SEQUENCE [LARGE SCALE GENOMIC DNA]</scope>
    <source>
        <strain evidence="2 3">ATCC BAA-1881</strain>
    </source>
</reference>
<name>A0A326U6Q6_THEHA</name>
<dbReference type="EMBL" id="QKUF01000010">
    <property type="protein sequence ID" value="PZW28490.1"/>
    <property type="molecule type" value="Genomic_DNA"/>
</dbReference>
<evidence type="ECO:0000256" key="1">
    <source>
        <dbReference type="SAM" id="Phobius"/>
    </source>
</evidence>
<keyword evidence="1" id="KW-0472">Membrane</keyword>
<proteinExistence type="predicted"/>
<keyword evidence="1" id="KW-1133">Transmembrane helix</keyword>
<organism evidence="2 3">
    <name type="scientific">Thermosporothrix hazakensis</name>
    <dbReference type="NCBI Taxonomy" id="644383"/>
    <lineage>
        <taxon>Bacteria</taxon>
        <taxon>Bacillati</taxon>
        <taxon>Chloroflexota</taxon>
        <taxon>Ktedonobacteria</taxon>
        <taxon>Ktedonobacterales</taxon>
        <taxon>Thermosporotrichaceae</taxon>
        <taxon>Thermosporothrix</taxon>
    </lineage>
</organism>
<dbReference type="Proteomes" id="UP000248806">
    <property type="component" value="Unassembled WGS sequence"/>
</dbReference>
<comment type="caution">
    <text evidence="2">The sequence shown here is derived from an EMBL/GenBank/DDBJ whole genome shotgun (WGS) entry which is preliminary data.</text>
</comment>
<gene>
    <name evidence="2" type="ORF">EI42_03244</name>
</gene>
<feature type="transmembrane region" description="Helical" evidence="1">
    <location>
        <begin position="87"/>
        <end position="109"/>
    </location>
</feature>
<evidence type="ECO:0000313" key="2">
    <source>
        <dbReference type="EMBL" id="PZW28490.1"/>
    </source>
</evidence>
<dbReference type="OrthoDB" id="9991583at2"/>
<keyword evidence="3" id="KW-1185">Reference proteome</keyword>
<evidence type="ECO:0000313" key="3">
    <source>
        <dbReference type="Proteomes" id="UP000248806"/>
    </source>
</evidence>
<dbReference type="AlphaFoldDB" id="A0A326U6Q6"/>
<dbReference type="RefSeq" id="WP_111323622.1">
    <property type="nucleotide sequence ID" value="NZ_BIFX01000001.1"/>
</dbReference>
<sequence>MHPFNDTLEQDQLPSEERIHYAKKVFFEEQTVLYALLLVGLIALLVWHTLNPQLTFVNSLLLHLLPSMVSDMLRQHLSGPLQLNNPGLWRIIDYLVAAVLGVLFLLACLESIHNSLNPHAQFLILRPDGFTLKMDEKKPKVIEYQALSDLFVDTSKKDELKVVVVHKKTNEEQEITLDGRFGKPQRLSRAILNDFQAYQQTQK</sequence>